<evidence type="ECO:0000313" key="2">
    <source>
        <dbReference type="EMBL" id="MDU9000943.1"/>
    </source>
</evidence>
<reference evidence="2 3" key="1">
    <citation type="submission" date="2023-02" db="EMBL/GenBank/DDBJ databases">
        <authorList>
            <person name="Maleckis M."/>
        </authorList>
    </citation>
    <scope>NUCLEOTIDE SEQUENCE [LARGE SCALE GENOMIC DNA]</scope>
    <source>
        <strain evidence="2 3">P8-A2</strain>
    </source>
</reference>
<keyword evidence="3" id="KW-1185">Reference proteome</keyword>
<evidence type="ECO:0000256" key="1">
    <source>
        <dbReference type="SAM" id="MobiDB-lite"/>
    </source>
</evidence>
<sequence length="145" mass="16351">MLKVHPNGYWGLYRVLHDNLVDEQVREERVAAEALLVKTRSMFERHFGHMARKERDVVLAATTSQPMITMSREVPKQCPACGSQGWVAGEANVEGIAVHCAACDLEVDSKLLFHLGDLDEDVVLDDDPHHYVDEPPVDEDIYKGR</sequence>
<proteinExistence type="predicted"/>
<accession>A0ABU3V4D6</accession>
<organism evidence="2 3">
    <name type="scientific">Streptomyces mirabilis</name>
    <dbReference type="NCBI Taxonomy" id="68239"/>
    <lineage>
        <taxon>Bacteria</taxon>
        <taxon>Bacillati</taxon>
        <taxon>Actinomycetota</taxon>
        <taxon>Actinomycetes</taxon>
        <taxon>Kitasatosporales</taxon>
        <taxon>Streptomycetaceae</taxon>
        <taxon>Streptomyces</taxon>
    </lineage>
</organism>
<feature type="region of interest" description="Disordered" evidence="1">
    <location>
        <begin position="126"/>
        <end position="145"/>
    </location>
</feature>
<comment type="caution">
    <text evidence="2">The sequence shown here is derived from an EMBL/GenBank/DDBJ whole genome shotgun (WGS) entry which is preliminary data.</text>
</comment>
<name>A0ABU3V4D6_9ACTN</name>
<evidence type="ECO:0000313" key="3">
    <source>
        <dbReference type="Proteomes" id="UP001257627"/>
    </source>
</evidence>
<gene>
    <name evidence="2" type="ORF">PU648_53460</name>
</gene>
<dbReference type="RefSeq" id="WP_266944864.1">
    <property type="nucleotide sequence ID" value="NZ_JAPEMK010000003.1"/>
</dbReference>
<dbReference type="EMBL" id="JARAKF010000002">
    <property type="protein sequence ID" value="MDU9000943.1"/>
    <property type="molecule type" value="Genomic_DNA"/>
</dbReference>
<dbReference type="Proteomes" id="UP001257627">
    <property type="component" value="Unassembled WGS sequence"/>
</dbReference>
<protein>
    <submittedName>
        <fullName evidence="2">Uncharacterized protein</fullName>
    </submittedName>
</protein>